<dbReference type="Pfam" id="PF04364">
    <property type="entry name" value="DNA_pol3_chi"/>
    <property type="match status" value="1"/>
</dbReference>
<dbReference type="GO" id="GO:0006260">
    <property type="term" value="P:DNA replication"/>
    <property type="evidence" value="ECO:0007669"/>
    <property type="project" value="InterPro"/>
</dbReference>
<evidence type="ECO:0000313" key="2">
    <source>
        <dbReference type="Proteomes" id="UP000185895"/>
    </source>
</evidence>
<dbReference type="EMBL" id="MKKK01000067">
    <property type="protein sequence ID" value="OEY92305.1"/>
    <property type="molecule type" value="Genomic_DNA"/>
</dbReference>
<dbReference type="PANTHER" id="PTHR38767:SF1">
    <property type="entry name" value="DNA POLYMERASE III SUBUNIT CHI"/>
    <property type="match status" value="1"/>
</dbReference>
<gene>
    <name evidence="1" type="ORF">BJI46_06055</name>
</gene>
<dbReference type="STRING" id="1262585.BJI46_06055"/>
<keyword evidence="2" id="KW-1185">Reference proteome</keyword>
<dbReference type="GO" id="GO:0032298">
    <property type="term" value="P:positive regulation of DNA-templated DNA replication initiation"/>
    <property type="evidence" value="ECO:0007669"/>
    <property type="project" value="TreeGrafter"/>
</dbReference>
<name>A0A1E7QZ03_9GAMM</name>
<dbReference type="InterPro" id="IPR036768">
    <property type="entry name" value="PolIII_chi_sf"/>
</dbReference>
<reference evidence="1 2" key="1">
    <citation type="submission" date="2016-09" db="EMBL/GenBank/DDBJ databases">
        <authorList>
            <person name="Capua I."/>
            <person name="De Benedictis P."/>
            <person name="Joannis T."/>
            <person name="Lombin L.H."/>
            <person name="Cattoli G."/>
        </authorList>
    </citation>
    <scope>NUCLEOTIDE SEQUENCE [LARGE SCALE GENOMIC DNA]</scope>
    <source>
        <strain evidence="1 2">ANC 4671</strain>
    </source>
</reference>
<dbReference type="OrthoDB" id="5297568at2"/>
<protein>
    <submittedName>
        <fullName evidence="1">Uncharacterized protein</fullName>
    </submittedName>
</protein>
<dbReference type="PANTHER" id="PTHR38767">
    <property type="entry name" value="DNA POLYMERASE III SUBUNIT CHI"/>
    <property type="match status" value="1"/>
</dbReference>
<dbReference type="RefSeq" id="WP_070070900.1">
    <property type="nucleotide sequence ID" value="NZ_MKKK01000067.1"/>
</dbReference>
<proteinExistence type="predicted"/>
<accession>A0A1E7QZ03</accession>
<dbReference type="GO" id="GO:0003677">
    <property type="term" value="F:DNA binding"/>
    <property type="evidence" value="ECO:0007669"/>
    <property type="project" value="InterPro"/>
</dbReference>
<evidence type="ECO:0000313" key="1">
    <source>
        <dbReference type="EMBL" id="OEY92305.1"/>
    </source>
</evidence>
<dbReference type="SUPFAM" id="SSF102400">
    <property type="entry name" value="DNA polymerase III chi subunit"/>
    <property type="match status" value="1"/>
</dbReference>
<dbReference type="InterPro" id="IPR007459">
    <property type="entry name" value="DNA_pol3_chi"/>
</dbReference>
<dbReference type="Proteomes" id="UP000185895">
    <property type="component" value="Unassembled WGS sequence"/>
</dbReference>
<organism evidence="1 2">
    <name type="scientific">Acinetobacter qingfengensis</name>
    <dbReference type="NCBI Taxonomy" id="1262585"/>
    <lineage>
        <taxon>Bacteria</taxon>
        <taxon>Pseudomonadati</taxon>
        <taxon>Pseudomonadota</taxon>
        <taxon>Gammaproteobacteria</taxon>
        <taxon>Moraxellales</taxon>
        <taxon>Moraxellaceae</taxon>
        <taxon>Acinetobacter</taxon>
    </lineage>
</organism>
<dbReference type="GO" id="GO:0003887">
    <property type="term" value="F:DNA-directed DNA polymerase activity"/>
    <property type="evidence" value="ECO:0007669"/>
    <property type="project" value="InterPro"/>
</dbReference>
<comment type="caution">
    <text evidence="1">The sequence shown here is derived from an EMBL/GenBank/DDBJ whole genome shotgun (WGS) entry which is preliminary data.</text>
</comment>
<dbReference type="AlphaFoldDB" id="A0A1E7QZ03"/>
<dbReference type="Gene3D" id="3.40.50.10110">
    <property type="entry name" value="DNA polymerase III subunit chi"/>
    <property type="match status" value="1"/>
</dbReference>
<sequence>MFKISFYLIEKKPLRQADLACRLCQQIYQKHRIWILCADQQNSEKFDLQLWNSAPEQFIPHGIDQQFAPICISTQLPNPAFDVCMNFSGSPLNVTELSHTALHIIEIIGDNEQDKQSARENYKYYRELGYTPTVHKL</sequence>